<proteinExistence type="predicted"/>
<keyword evidence="3" id="KW-1185">Reference proteome</keyword>
<accession>A0A2H9VLB2</accession>
<dbReference type="EMBL" id="PGFJ01000002">
    <property type="protein sequence ID" value="PJJ79130.1"/>
    <property type="molecule type" value="Genomic_DNA"/>
</dbReference>
<gene>
    <name evidence="2" type="ORF">CLV57_2255</name>
</gene>
<evidence type="ECO:0000313" key="2">
    <source>
        <dbReference type="EMBL" id="PJJ79130.1"/>
    </source>
</evidence>
<dbReference type="Pfam" id="PF16819">
    <property type="entry name" value="DUF5074"/>
    <property type="match status" value="1"/>
</dbReference>
<evidence type="ECO:0000256" key="1">
    <source>
        <dbReference type="SAM" id="SignalP"/>
    </source>
</evidence>
<dbReference type="PANTHER" id="PTHR47197:SF3">
    <property type="entry name" value="DIHYDRO-HEME D1 DEHYDROGENASE"/>
    <property type="match status" value="1"/>
</dbReference>
<keyword evidence="1" id="KW-0732">Signal</keyword>
<dbReference type="InterPro" id="IPR015943">
    <property type="entry name" value="WD40/YVTN_repeat-like_dom_sf"/>
</dbReference>
<reference evidence="2 3" key="1">
    <citation type="submission" date="2017-11" db="EMBL/GenBank/DDBJ databases">
        <title>Genomic Encyclopedia of Archaeal and Bacterial Type Strains, Phase II (KMG-II): From Individual Species to Whole Genera.</title>
        <authorList>
            <person name="Goeker M."/>
        </authorList>
    </citation>
    <scope>NUCLEOTIDE SEQUENCE [LARGE SCALE GENOMIC DNA]</scope>
    <source>
        <strain evidence="2 3">DSM 28175</strain>
    </source>
</reference>
<dbReference type="OrthoDB" id="792648at2"/>
<dbReference type="InterPro" id="IPR011964">
    <property type="entry name" value="YVTN_b-propeller_repeat"/>
</dbReference>
<dbReference type="PROSITE" id="PS51257">
    <property type="entry name" value="PROKAR_LIPOPROTEIN"/>
    <property type="match status" value="1"/>
</dbReference>
<sequence>MKQFKRNYLLITLAIASVLASCSKNDPTPDPIGPVETNAGAYVLNQGGFGHDNSTLTYFDYATRATTADIYLASNANTLGDTGNDLGIYGSKMYIVVNNSGKLNITNKKTAKLIRQINIYQPRYVVFYGKNAFVDSYDGTVSVIDTTSLTITKTITVGRNPEQMAISNGKLYVANSGGLDVNSNFDKTVSVIDLATLSETKKINVTVNPVSVVADRYNNVYVLSIGDYGQVSGGMTVINANTDEVRTQTDLALGYPQPLMAQGDFVFYATADKKIAMYNARTQTLERASFITDGTNIGTPYAFAFDSVNGLLFVTSITDFSSNGKAYAFNVSGQKQLDFTVGINPGKIAFVTK</sequence>
<dbReference type="SUPFAM" id="SSF50969">
    <property type="entry name" value="YVTN repeat-like/Quinoprotein amine dehydrogenase"/>
    <property type="match status" value="1"/>
</dbReference>
<dbReference type="PANTHER" id="PTHR47197">
    <property type="entry name" value="PROTEIN NIRF"/>
    <property type="match status" value="1"/>
</dbReference>
<dbReference type="Gene3D" id="2.130.10.10">
    <property type="entry name" value="YVTN repeat-like/Quinoprotein amine dehydrogenase"/>
    <property type="match status" value="1"/>
</dbReference>
<dbReference type="Proteomes" id="UP000242687">
    <property type="component" value="Unassembled WGS sequence"/>
</dbReference>
<comment type="caution">
    <text evidence="2">The sequence shown here is derived from an EMBL/GenBank/DDBJ whole genome shotgun (WGS) entry which is preliminary data.</text>
</comment>
<dbReference type="AlphaFoldDB" id="A0A2H9VLB2"/>
<name>A0A2H9VLB2_9SPHI</name>
<dbReference type="RefSeq" id="WP_100341493.1">
    <property type="nucleotide sequence ID" value="NZ_PGFJ01000002.1"/>
</dbReference>
<feature type="chain" id="PRO_5014142852" evidence="1">
    <location>
        <begin position="21"/>
        <end position="353"/>
    </location>
</feature>
<protein>
    <submittedName>
        <fullName evidence="2">YVTN family beta-propeller protein</fullName>
    </submittedName>
</protein>
<dbReference type="InterPro" id="IPR051200">
    <property type="entry name" value="Host-pathogen_enzymatic-act"/>
</dbReference>
<feature type="signal peptide" evidence="1">
    <location>
        <begin position="1"/>
        <end position="20"/>
    </location>
</feature>
<dbReference type="InterPro" id="IPR031815">
    <property type="entry name" value="DUF5074"/>
</dbReference>
<dbReference type="NCBIfam" id="TIGR02276">
    <property type="entry name" value="beta_rpt_yvtn"/>
    <property type="match status" value="1"/>
</dbReference>
<evidence type="ECO:0000313" key="3">
    <source>
        <dbReference type="Proteomes" id="UP000242687"/>
    </source>
</evidence>
<organism evidence="2 3">
    <name type="scientific">Mucilaginibacter auburnensis</name>
    <dbReference type="NCBI Taxonomy" id="1457233"/>
    <lineage>
        <taxon>Bacteria</taxon>
        <taxon>Pseudomonadati</taxon>
        <taxon>Bacteroidota</taxon>
        <taxon>Sphingobacteriia</taxon>
        <taxon>Sphingobacteriales</taxon>
        <taxon>Sphingobacteriaceae</taxon>
        <taxon>Mucilaginibacter</taxon>
    </lineage>
</organism>
<dbReference type="InterPro" id="IPR011044">
    <property type="entry name" value="Quino_amine_DH_bsu"/>
</dbReference>